<protein>
    <recommendedName>
        <fullName evidence="7">Centromere protein J</fullName>
    </recommendedName>
</protein>
<dbReference type="Pfam" id="PF25779">
    <property type="entry name" value="Tubulin-bind_CPAP"/>
    <property type="match status" value="1"/>
</dbReference>
<dbReference type="PANTHER" id="PTHR10331">
    <property type="entry name" value="T COMPLEX PROTEIN 10"/>
    <property type="match status" value="1"/>
</dbReference>
<feature type="region of interest" description="Disordered" evidence="2">
    <location>
        <begin position="122"/>
        <end position="146"/>
    </location>
</feature>
<feature type="region of interest" description="Disordered" evidence="2">
    <location>
        <begin position="562"/>
        <end position="581"/>
    </location>
</feature>
<evidence type="ECO:0008006" key="7">
    <source>
        <dbReference type="Google" id="ProtNLM"/>
    </source>
</evidence>
<organism evidence="5 6">
    <name type="scientific">Phoxinus phoxinus</name>
    <name type="common">Eurasian minnow</name>
    <dbReference type="NCBI Taxonomy" id="58324"/>
    <lineage>
        <taxon>Eukaryota</taxon>
        <taxon>Metazoa</taxon>
        <taxon>Chordata</taxon>
        <taxon>Craniata</taxon>
        <taxon>Vertebrata</taxon>
        <taxon>Euteleostomi</taxon>
        <taxon>Actinopterygii</taxon>
        <taxon>Neopterygii</taxon>
        <taxon>Teleostei</taxon>
        <taxon>Ostariophysi</taxon>
        <taxon>Cypriniformes</taxon>
        <taxon>Leuciscidae</taxon>
        <taxon>Phoxininae</taxon>
        <taxon>Phoxinus</taxon>
    </lineage>
</organism>
<evidence type="ECO:0000313" key="6">
    <source>
        <dbReference type="Proteomes" id="UP001364617"/>
    </source>
</evidence>
<dbReference type="GO" id="GO:0005813">
    <property type="term" value="C:centrosome"/>
    <property type="evidence" value="ECO:0007669"/>
    <property type="project" value="TreeGrafter"/>
</dbReference>
<feature type="compositionally biased region" description="Basic and acidic residues" evidence="2">
    <location>
        <begin position="506"/>
        <end position="516"/>
    </location>
</feature>
<comment type="similarity">
    <text evidence="1">Belongs to the TCP10 family.</text>
</comment>
<dbReference type="GO" id="GO:0015631">
    <property type="term" value="F:tubulin binding"/>
    <property type="evidence" value="ECO:0007669"/>
    <property type="project" value="TreeGrafter"/>
</dbReference>
<feature type="compositionally biased region" description="Low complexity" evidence="2">
    <location>
        <begin position="334"/>
        <end position="346"/>
    </location>
</feature>
<feature type="compositionally biased region" description="Polar residues" evidence="2">
    <location>
        <begin position="483"/>
        <end position="494"/>
    </location>
</feature>
<dbReference type="AlphaFoldDB" id="A0AAN9CXE4"/>
<keyword evidence="6" id="KW-1185">Reference proteome</keyword>
<dbReference type="Pfam" id="PF07202">
    <property type="entry name" value="Tcp10_C"/>
    <property type="match status" value="4"/>
</dbReference>
<feature type="region of interest" description="Disordered" evidence="2">
    <location>
        <begin position="198"/>
        <end position="228"/>
    </location>
</feature>
<evidence type="ECO:0000256" key="1">
    <source>
        <dbReference type="ARBA" id="ARBA00005627"/>
    </source>
</evidence>
<evidence type="ECO:0000256" key="2">
    <source>
        <dbReference type="SAM" id="MobiDB-lite"/>
    </source>
</evidence>
<feature type="domain" description="Centromere protein J C-terminal" evidence="3">
    <location>
        <begin position="672"/>
        <end position="705"/>
    </location>
</feature>
<dbReference type="GO" id="GO:0061511">
    <property type="term" value="P:centriole elongation"/>
    <property type="evidence" value="ECO:0007669"/>
    <property type="project" value="TreeGrafter"/>
</dbReference>
<gene>
    <name evidence="5" type="ORF">R3I93_012141</name>
</gene>
<sequence>MADVAPSAELRCLSPIEEESSEPARDDCPLSPFGLRQGLPPNPEERPIRPGLREEQKTFEEFVEEHLKTDQAVLQDENQASTQIRGAEKRNFLRKGEGTSKISKVKDCSLSLKRRCSISPQLMNMKPSQQSVRPTEETPNRSSPALKVVGNLSDQKPGLEDSLKKTIALQDDYFSSNNKGKVKALTANIANNAVSLKSKHREGVVRNYGKNNGSKPSGSAPAQSRSVGFKKVNDHIVKIHEKNCLTKNYRQSGHTKETSKEVNLIDEVMESLALSESNDSTSSEDGPNSQPHSPFPRYLSRHTDHKDQSLDLSDGDYASDAPSETQFNEEHRTSTPTSSSSSFSSDSELKSLEGFMGNCSKKTEERGTYSDFRPPSVPDTHTKTFPKVKVTPEDITHGMEKDKPHTSIRSEMEEHGFKGEDGCRPLLRLTKELHEPQDLRQQISSLKQQLMERESHWSQAHSLLQSRVEALIRENRELHSGFNVNKSSSLTAGSSAPHDGSYSAVRFEKSRGEPQKTPRVRSATPAFNKPTIHRTQQSDANGRCLTKANRIAECSADSLKGRNSALSTDSPQNSGVSGGKGSLFYRHTDCNDVSQARKDKVREETHYPDGRVERLFSNGCRVITFRNGTKKEIGVDKSVTVSFFNGDVKRTLADGTVIYYYCDAQTTHSTYPSGLEVVQFPNNQREKHHPDGTREISFPDGSVKILHSDGREESIFPDGTIVKISQHGEKMVEFTNGQREIHTSLYKRRMYPDGTVKTVYRDGRQETKFSSGRVHIKNNECLIMDKK</sequence>
<feature type="region of interest" description="Disordered" evidence="2">
    <location>
        <begin position="1"/>
        <end position="50"/>
    </location>
</feature>
<evidence type="ECO:0000313" key="5">
    <source>
        <dbReference type="EMBL" id="KAK7151107.1"/>
    </source>
</evidence>
<name>A0AAN9CXE4_9TELE</name>
<comment type="caution">
    <text evidence="5">The sequence shown here is derived from an EMBL/GenBank/DDBJ whole genome shotgun (WGS) entry which is preliminary data.</text>
</comment>
<feature type="compositionally biased region" description="Polar residues" evidence="2">
    <location>
        <begin position="122"/>
        <end position="133"/>
    </location>
</feature>
<dbReference type="Gene3D" id="2.60.450.20">
    <property type="match status" value="1"/>
</dbReference>
<accession>A0AAN9CXE4</accession>
<dbReference type="GO" id="GO:0060271">
    <property type="term" value="P:cilium assembly"/>
    <property type="evidence" value="ECO:0007669"/>
    <property type="project" value="TreeGrafter"/>
</dbReference>
<reference evidence="5 6" key="1">
    <citation type="submission" date="2024-02" db="EMBL/GenBank/DDBJ databases">
        <title>Chromosome-level genome assembly of the Eurasian Minnow (Phoxinus phoxinus).</title>
        <authorList>
            <person name="Oriowo T.O."/>
            <person name="Martin S."/>
            <person name="Stange M."/>
            <person name="Chrysostomakis Y."/>
            <person name="Brown T."/>
            <person name="Winkler S."/>
            <person name="Kukowka S."/>
            <person name="Myers E.W."/>
            <person name="Bohne A."/>
        </authorList>
    </citation>
    <scope>NUCLEOTIDE SEQUENCE [LARGE SCALE GENOMIC DNA]</scope>
    <source>
        <strain evidence="5">ZFMK-TIS-60720</strain>
        <tissue evidence="5">Whole Organism</tissue>
    </source>
</reference>
<dbReference type="EMBL" id="JAYKXH010000012">
    <property type="protein sequence ID" value="KAK7151107.1"/>
    <property type="molecule type" value="Genomic_DNA"/>
</dbReference>
<feature type="compositionally biased region" description="Polar residues" evidence="2">
    <location>
        <begin position="209"/>
        <end position="226"/>
    </location>
</feature>
<feature type="region of interest" description="Disordered" evidence="2">
    <location>
        <begin position="360"/>
        <end position="385"/>
    </location>
</feature>
<dbReference type="InterPro" id="IPR047002">
    <property type="entry name" value="Tcp10_C_sf"/>
</dbReference>
<feature type="domain" description="Centromere protein J C-terminal" evidence="3">
    <location>
        <begin position="601"/>
        <end position="633"/>
    </location>
</feature>
<dbReference type="Proteomes" id="UP001364617">
    <property type="component" value="Unassembled WGS sequence"/>
</dbReference>
<dbReference type="InterPro" id="IPR009852">
    <property type="entry name" value="CENPJ_C_dom"/>
</dbReference>
<feature type="domain" description="Centromere protein J C-terminal" evidence="3">
    <location>
        <begin position="746"/>
        <end position="776"/>
    </location>
</feature>
<dbReference type="PANTHER" id="PTHR10331:SF28">
    <property type="entry name" value="CENTROMERE PROTEIN J-LIKE"/>
    <property type="match status" value="1"/>
</dbReference>
<dbReference type="InterPro" id="IPR058029">
    <property type="entry name" value="Tubulin-bd_CENPJ"/>
</dbReference>
<feature type="domain" description="Centromere protein J C-terminal" evidence="3">
    <location>
        <begin position="709"/>
        <end position="742"/>
    </location>
</feature>
<proteinExistence type="inferred from homology"/>
<feature type="compositionally biased region" description="Polar residues" evidence="2">
    <location>
        <begin position="564"/>
        <end position="575"/>
    </location>
</feature>
<evidence type="ECO:0000259" key="4">
    <source>
        <dbReference type="Pfam" id="PF25779"/>
    </source>
</evidence>
<dbReference type="InterPro" id="IPR026581">
    <property type="entry name" value="TCP10L/CENPJ"/>
</dbReference>
<feature type="region of interest" description="Disordered" evidence="2">
    <location>
        <begin position="274"/>
        <end position="348"/>
    </location>
</feature>
<feature type="domain" description="CENPJ tubulin-binding region" evidence="4">
    <location>
        <begin position="42"/>
        <end position="103"/>
    </location>
</feature>
<feature type="compositionally biased region" description="Polar residues" evidence="2">
    <location>
        <begin position="274"/>
        <end position="292"/>
    </location>
</feature>
<feature type="region of interest" description="Disordered" evidence="2">
    <location>
        <begin position="483"/>
        <end position="544"/>
    </location>
</feature>
<evidence type="ECO:0000259" key="3">
    <source>
        <dbReference type="Pfam" id="PF07202"/>
    </source>
</evidence>
<dbReference type="GO" id="GO:0005814">
    <property type="term" value="C:centriole"/>
    <property type="evidence" value="ECO:0007669"/>
    <property type="project" value="TreeGrafter"/>
</dbReference>